<dbReference type="InterPro" id="IPR045319">
    <property type="entry name" value="KAT/AKT"/>
</dbReference>
<dbReference type="PANTHER" id="PTHR45743:SF21">
    <property type="entry name" value="POTASSIUM CHANNEL AKT2_3"/>
    <property type="match status" value="1"/>
</dbReference>
<keyword evidence="3 10" id="KW-0812">Transmembrane</keyword>
<protein>
    <recommendedName>
        <fullName evidence="11">Ion transport domain-containing protein</fullName>
    </recommendedName>
</protein>
<dbReference type="Proteomes" id="UP000436088">
    <property type="component" value="Unassembled WGS sequence"/>
</dbReference>
<keyword evidence="13" id="KW-1185">Reference proteome</keyword>
<keyword evidence="9" id="KW-0407">Ion channel</keyword>
<evidence type="ECO:0000256" key="1">
    <source>
        <dbReference type="ARBA" id="ARBA00004141"/>
    </source>
</evidence>
<accession>A0A6A2ZFH6</accession>
<evidence type="ECO:0000256" key="3">
    <source>
        <dbReference type="ARBA" id="ARBA00022692"/>
    </source>
</evidence>
<keyword evidence="6" id="KW-0630">Potassium</keyword>
<reference evidence="12" key="1">
    <citation type="submission" date="2019-09" db="EMBL/GenBank/DDBJ databases">
        <title>Draft genome information of white flower Hibiscus syriacus.</title>
        <authorList>
            <person name="Kim Y.-M."/>
        </authorList>
    </citation>
    <scope>NUCLEOTIDE SEQUENCE [LARGE SCALE GENOMIC DNA]</scope>
    <source>
        <strain evidence="12">YM2019G1</strain>
    </source>
</reference>
<keyword evidence="7 10" id="KW-1133">Transmembrane helix</keyword>
<sequence>MEMKASTESLKSISSVSRLRVEGVQRRKKENESIDEGSSLSLSNLSKIILPPLGASSYNHNSQTSSTGWIISPMDTRYRCWETFMVVLVFYSAWVYPSEIAFFASALPTALYVCDNVVDSFFAVDIVLAFFAAYIDSTTHLLVCDHKKIAKRYLSTWFNMDLASTIPFDSIGHLFNAKSILGIPYSCLSLLRFWRLRRVNEFFTRLEKDIRVIYFWIRSARLVTVSES</sequence>
<evidence type="ECO:0000256" key="8">
    <source>
        <dbReference type="ARBA" id="ARBA00023136"/>
    </source>
</evidence>
<dbReference type="SUPFAM" id="SSF81324">
    <property type="entry name" value="Voltage-gated potassium channels"/>
    <property type="match status" value="1"/>
</dbReference>
<evidence type="ECO:0000256" key="10">
    <source>
        <dbReference type="SAM" id="Phobius"/>
    </source>
</evidence>
<keyword evidence="2" id="KW-0633">Potassium transport</keyword>
<dbReference type="PANTHER" id="PTHR45743">
    <property type="entry name" value="POTASSIUM CHANNEL AKT1"/>
    <property type="match status" value="1"/>
</dbReference>
<evidence type="ECO:0000313" key="13">
    <source>
        <dbReference type="Proteomes" id="UP000436088"/>
    </source>
</evidence>
<dbReference type="InterPro" id="IPR005821">
    <property type="entry name" value="Ion_trans_dom"/>
</dbReference>
<feature type="transmembrane region" description="Helical" evidence="10">
    <location>
        <begin position="84"/>
        <end position="108"/>
    </location>
</feature>
<evidence type="ECO:0000256" key="7">
    <source>
        <dbReference type="ARBA" id="ARBA00022989"/>
    </source>
</evidence>
<evidence type="ECO:0000256" key="4">
    <source>
        <dbReference type="ARBA" id="ARBA00022826"/>
    </source>
</evidence>
<evidence type="ECO:0000256" key="5">
    <source>
        <dbReference type="ARBA" id="ARBA00022882"/>
    </source>
</evidence>
<name>A0A6A2ZFH6_HIBSY</name>
<dbReference type="EMBL" id="VEPZ02001150">
    <property type="protein sequence ID" value="KAE8690628.1"/>
    <property type="molecule type" value="Genomic_DNA"/>
</dbReference>
<organism evidence="12 13">
    <name type="scientific">Hibiscus syriacus</name>
    <name type="common">Rose of Sharon</name>
    <dbReference type="NCBI Taxonomy" id="106335"/>
    <lineage>
        <taxon>Eukaryota</taxon>
        <taxon>Viridiplantae</taxon>
        <taxon>Streptophyta</taxon>
        <taxon>Embryophyta</taxon>
        <taxon>Tracheophyta</taxon>
        <taxon>Spermatophyta</taxon>
        <taxon>Magnoliopsida</taxon>
        <taxon>eudicotyledons</taxon>
        <taxon>Gunneridae</taxon>
        <taxon>Pentapetalae</taxon>
        <taxon>rosids</taxon>
        <taxon>malvids</taxon>
        <taxon>Malvales</taxon>
        <taxon>Malvaceae</taxon>
        <taxon>Malvoideae</taxon>
        <taxon>Hibiscus</taxon>
    </lineage>
</organism>
<keyword evidence="4" id="KW-0631">Potassium channel</keyword>
<keyword evidence="8 10" id="KW-0472">Membrane</keyword>
<dbReference type="Gene3D" id="1.10.287.70">
    <property type="match status" value="1"/>
</dbReference>
<dbReference type="GO" id="GO:0005249">
    <property type="term" value="F:voltage-gated potassium channel activity"/>
    <property type="evidence" value="ECO:0007669"/>
    <property type="project" value="InterPro"/>
</dbReference>
<gene>
    <name evidence="12" type="ORF">F3Y22_tig00110893pilonHSYRG00131</name>
</gene>
<dbReference type="GO" id="GO:0034702">
    <property type="term" value="C:monoatomic ion channel complex"/>
    <property type="evidence" value="ECO:0007669"/>
    <property type="project" value="UniProtKB-KW"/>
</dbReference>
<evidence type="ECO:0000313" key="12">
    <source>
        <dbReference type="EMBL" id="KAE8690628.1"/>
    </source>
</evidence>
<evidence type="ECO:0000256" key="9">
    <source>
        <dbReference type="ARBA" id="ARBA00023303"/>
    </source>
</evidence>
<dbReference type="Pfam" id="PF00520">
    <property type="entry name" value="Ion_trans"/>
    <property type="match status" value="1"/>
</dbReference>
<dbReference type="AlphaFoldDB" id="A0A6A2ZFH6"/>
<feature type="domain" description="Ion transport" evidence="11">
    <location>
        <begin position="78"/>
        <end position="223"/>
    </location>
</feature>
<keyword evidence="5" id="KW-0851">Voltage-gated channel</keyword>
<feature type="transmembrane region" description="Helical" evidence="10">
    <location>
        <begin position="120"/>
        <end position="143"/>
    </location>
</feature>
<keyword evidence="5" id="KW-0406">Ion transport</keyword>
<evidence type="ECO:0000256" key="6">
    <source>
        <dbReference type="ARBA" id="ARBA00022958"/>
    </source>
</evidence>
<comment type="caution">
    <text evidence="12">The sequence shown here is derived from an EMBL/GenBank/DDBJ whole genome shotgun (WGS) entry which is preliminary data.</text>
</comment>
<keyword evidence="5" id="KW-0813">Transport</keyword>
<evidence type="ECO:0000259" key="11">
    <source>
        <dbReference type="Pfam" id="PF00520"/>
    </source>
</evidence>
<comment type="subcellular location">
    <subcellularLocation>
        <location evidence="1">Membrane</location>
        <topology evidence="1">Multi-pass membrane protein</topology>
    </subcellularLocation>
</comment>
<proteinExistence type="predicted"/>
<evidence type="ECO:0000256" key="2">
    <source>
        <dbReference type="ARBA" id="ARBA00022538"/>
    </source>
</evidence>